<feature type="coiled-coil region" evidence="1">
    <location>
        <begin position="60"/>
        <end position="169"/>
    </location>
</feature>
<accession>A0AAV4IF98</accession>
<organism evidence="3 4">
    <name type="scientific">Elysia marginata</name>
    <dbReference type="NCBI Taxonomy" id="1093978"/>
    <lineage>
        <taxon>Eukaryota</taxon>
        <taxon>Metazoa</taxon>
        <taxon>Spiralia</taxon>
        <taxon>Lophotrochozoa</taxon>
        <taxon>Mollusca</taxon>
        <taxon>Gastropoda</taxon>
        <taxon>Heterobranchia</taxon>
        <taxon>Euthyneura</taxon>
        <taxon>Panpulmonata</taxon>
        <taxon>Sacoglossa</taxon>
        <taxon>Placobranchoidea</taxon>
        <taxon>Plakobranchidae</taxon>
        <taxon>Elysia</taxon>
    </lineage>
</organism>
<protein>
    <submittedName>
        <fullName evidence="3">Pleckstrin-like protein domain family B member 2</fullName>
    </submittedName>
</protein>
<comment type="caution">
    <text evidence="3">The sequence shown here is derived from an EMBL/GenBank/DDBJ whole genome shotgun (WGS) entry which is preliminary data.</text>
</comment>
<dbReference type="PANTHER" id="PTHR12156">
    <property type="entry name" value="PLECKSTRIN HOMOLOGY-LIKE DOMAIN, FAMILY B, MEMBER 3"/>
    <property type="match status" value="1"/>
</dbReference>
<dbReference type="Proteomes" id="UP000762676">
    <property type="component" value="Unassembled WGS sequence"/>
</dbReference>
<feature type="region of interest" description="Disordered" evidence="2">
    <location>
        <begin position="31"/>
        <end position="60"/>
    </location>
</feature>
<evidence type="ECO:0000256" key="2">
    <source>
        <dbReference type="SAM" id="MobiDB-lite"/>
    </source>
</evidence>
<feature type="compositionally biased region" description="Low complexity" evidence="2">
    <location>
        <begin position="40"/>
        <end position="53"/>
    </location>
</feature>
<dbReference type="EMBL" id="BMAT01006234">
    <property type="protein sequence ID" value="GFS08674.1"/>
    <property type="molecule type" value="Genomic_DNA"/>
</dbReference>
<evidence type="ECO:0000313" key="3">
    <source>
        <dbReference type="EMBL" id="GFS08674.1"/>
    </source>
</evidence>
<sequence>MEQRAINLERQKLLVLEEQQHALHDRLLRVSSASGSQEAPGSPTSGPSSPTGSVNSTASAASRQLELEELTVRRVRLQQELERQRRIFDDLEFQQLEAEARFESEREQLNTRLLAQQAELLQKYKEREERLQQIDIQQKCMVSAVKESLENYRQQRLDLIEAYKKEKAKITHCDKQIADLCRVLSLPIPIQREDSDDDLQDPMEGHSQLSPLPKQAQLFLDGDGTPTEMTRPFDLSLDSSAGSSSTSAPSGGPDGEAATIPERKKSATLLEIERNRSLFIEQQGSMIIDQERRRIEELRRRAADEGRAQWEERRRAADESVRLQAEDRQNREMNCKSFNSVESEDSSIASSCDTPSEKETRNLTVLSLVSYDTRCLGKHNWGVVIFFLDQLNVLNSLETMRYWPAQEDEGYKGGNPGWLMGERGPSGVIASYVIVVGAQGL</sequence>
<feature type="region of interest" description="Disordered" evidence="2">
    <location>
        <begin position="192"/>
        <end position="264"/>
    </location>
</feature>
<name>A0AAV4IF98_9GAST</name>
<feature type="compositionally biased region" description="Low complexity" evidence="2">
    <location>
        <begin position="235"/>
        <end position="251"/>
    </location>
</feature>
<dbReference type="AlphaFoldDB" id="A0AAV4IF98"/>
<reference evidence="3 4" key="1">
    <citation type="journal article" date="2021" name="Elife">
        <title>Chloroplast acquisition without the gene transfer in kleptoplastic sea slugs, Plakobranchus ocellatus.</title>
        <authorList>
            <person name="Maeda T."/>
            <person name="Takahashi S."/>
            <person name="Yoshida T."/>
            <person name="Shimamura S."/>
            <person name="Takaki Y."/>
            <person name="Nagai Y."/>
            <person name="Toyoda A."/>
            <person name="Suzuki Y."/>
            <person name="Arimoto A."/>
            <person name="Ishii H."/>
            <person name="Satoh N."/>
            <person name="Nishiyama T."/>
            <person name="Hasebe M."/>
            <person name="Maruyama T."/>
            <person name="Minagawa J."/>
            <person name="Obokata J."/>
            <person name="Shigenobu S."/>
        </authorList>
    </citation>
    <scope>NUCLEOTIDE SEQUENCE [LARGE SCALE GENOMIC DNA]</scope>
</reference>
<evidence type="ECO:0000313" key="4">
    <source>
        <dbReference type="Proteomes" id="UP000762676"/>
    </source>
</evidence>
<dbReference type="InterPro" id="IPR052212">
    <property type="entry name" value="PH-like_domain"/>
</dbReference>
<evidence type="ECO:0000256" key="1">
    <source>
        <dbReference type="SAM" id="Coils"/>
    </source>
</evidence>
<gene>
    <name evidence="3" type="ORF">ElyMa_003019100</name>
</gene>
<proteinExistence type="predicted"/>
<keyword evidence="4" id="KW-1185">Reference proteome</keyword>
<dbReference type="PANTHER" id="PTHR12156:SF5">
    <property type="entry name" value="FI18040P1"/>
    <property type="match status" value="1"/>
</dbReference>
<keyword evidence="1" id="KW-0175">Coiled coil</keyword>